<dbReference type="Pfam" id="PF18915">
    <property type="entry name" value="DUF5667"/>
    <property type="match status" value="1"/>
</dbReference>
<keyword evidence="2" id="KW-1133">Transmembrane helix</keyword>
<feature type="compositionally biased region" description="Basic and acidic residues" evidence="1">
    <location>
        <begin position="271"/>
        <end position="292"/>
    </location>
</feature>
<gene>
    <name evidence="4" type="ORF">S01H1_08786</name>
</gene>
<keyword evidence="2" id="KW-0812">Transmembrane</keyword>
<feature type="domain" description="DUF5667" evidence="3">
    <location>
        <begin position="127"/>
        <end position="235"/>
    </location>
</feature>
<protein>
    <recommendedName>
        <fullName evidence="3">DUF5667 domain-containing protein</fullName>
    </recommendedName>
</protein>
<evidence type="ECO:0000256" key="1">
    <source>
        <dbReference type="SAM" id="MobiDB-lite"/>
    </source>
</evidence>
<name>X0TSJ6_9ZZZZ</name>
<reference evidence="4" key="1">
    <citation type="journal article" date="2014" name="Front. Microbiol.">
        <title>High frequency of phylogenetically diverse reductive dehalogenase-homologous genes in deep subseafloor sedimentary metagenomes.</title>
        <authorList>
            <person name="Kawai M."/>
            <person name="Futagami T."/>
            <person name="Toyoda A."/>
            <person name="Takaki Y."/>
            <person name="Nishi S."/>
            <person name="Hori S."/>
            <person name="Arai W."/>
            <person name="Tsubouchi T."/>
            <person name="Morono Y."/>
            <person name="Uchiyama I."/>
            <person name="Ito T."/>
            <person name="Fujiyama A."/>
            <person name="Inagaki F."/>
            <person name="Takami H."/>
        </authorList>
    </citation>
    <scope>NUCLEOTIDE SEQUENCE</scope>
    <source>
        <strain evidence="4">Expedition CK06-06</strain>
    </source>
</reference>
<accession>X0TSJ6</accession>
<evidence type="ECO:0000256" key="2">
    <source>
        <dbReference type="SAM" id="Phobius"/>
    </source>
</evidence>
<feature type="region of interest" description="Disordered" evidence="1">
    <location>
        <begin position="255"/>
        <end position="292"/>
    </location>
</feature>
<comment type="caution">
    <text evidence="4">The sequence shown here is derived from an EMBL/GenBank/DDBJ whole genome shotgun (WGS) entry which is preliminary data.</text>
</comment>
<sequence length="292" mass="32476">MMNRKLDWVIDECLSRVQTGDETVKDCVQAYPELKDVLEPLLALTLRVNETLAPEKPDAQFVRNAKIRILNRVSASTASISSENHQPKRTRRIDFRRRRWSTVIAGIVIAAMLFGSGFGMKQASASALPGDTLYPVKRAGEEIQLALSFTANGDIALLYEFADYRLEEAQTLSEEGRFDDLGIALEGFEDAMSMLEGIAQEGEIGNGKLDLAKIQAMHEKHIQVLGQVREQVPENARAAIDHAIERSGRSQEVLKVIQEGGKPSDLAPGQLKDKPEKDKDKEKPEKPDKPEK</sequence>
<proteinExistence type="predicted"/>
<organism evidence="4">
    <name type="scientific">marine sediment metagenome</name>
    <dbReference type="NCBI Taxonomy" id="412755"/>
    <lineage>
        <taxon>unclassified sequences</taxon>
        <taxon>metagenomes</taxon>
        <taxon>ecological metagenomes</taxon>
    </lineage>
</organism>
<feature type="transmembrane region" description="Helical" evidence="2">
    <location>
        <begin position="100"/>
        <end position="120"/>
    </location>
</feature>
<keyword evidence="2" id="KW-0472">Membrane</keyword>
<evidence type="ECO:0000259" key="3">
    <source>
        <dbReference type="Pfam" id="PF18915"/>
    </source>
</evidence>
<evidence type="ECO:0000313" key="4">
    <source>
        <dbReference type="EMBL" id="GAF79110.1"/>
    </source>
</evidence>
<dbReference type="AlphaFoldDB" id="X0TSJ6"/>
<dbReference type="EMBL" id="BARS01004495">
    <property type="protein sequence ID" value="GAF79110.1"/>
    <property type="molecule type" value="Genomic_DNA"/>
</dbReference>
<dbReference type="InterPro" id="IPR043725">
    <property type="entry name" value="DUF5667"/>
</dbReference>